<evidence type="ECO:0000313" key="4">
    <source>
        <dbReference type="EMBL" id="MDL2399144.1"/>
    </source>
</evidence>
<dbReference type="InterPro" id="IPR036291">
    <property type="entry name" value="NAD(P)-bd_dom_sf"/>
</dbReference>
<dbReference type="InterPro" id="IPR051911">
    <property type="entry name" value="SDR_oxidoreductase"/>
</dbReference>
<dbReference type="GO" id="GO:0016491">
    <property type="term" value="F:oxidoreductase activity"/>
    <property type="evidence" value="ECO:0007669"/>
    <property type="project" value="UniProtKB-KW"/>
</dbReference>
<dbReference type="EMBL" id="JARFYM010000005">
    <property type="protein sequence ID" value="MDL2399144.1"/>
    <property type="molecule type" value="Genomic_DNA"/>
</dbReference>
<dbReference type="InterPro" id="IPR020904">
    <property type="entry name" value="Sc_DH/Rdtase_CS"/>
</dbReference>
<dbReference type="EC" id="1.1.-.-" evidence="4"/>
<dbReference type="CDD" id="cd05374">
    <property type="entry name" value="17beta-HSD-like_SDR_c"/>
    <property type="match status" value="1"/>
</dbReference>
<dbReference type="Pfam" id="PF00106">
    <property type="entry name" value="adh_short"/>
    <property type="match status" value="1"/>
</dbReference>
<dbReference type="PRINTS" id="PR00080">
    <property type="entry name" value="SDRFAMILY"/>
</dbReference>
<dbReference type="Proteomes" id="UP001172645">
    <property type="component" value="Unassembled WGS sequence"/>
</dbReference>
<accession>A0ABT7JS13</accession>
<evidence type="ECO:0000256" key="2">
    <source>
        <dbReference type="ARBA" id="ARBA00023002"/>
    </source>
</evidence>
<dbReference type="PANTHER" id="PTHR43976:SF16">
    <property type="entry name" value="SHORT-CHAIN DEHYDROGENASE_REDUCTASE FAMILY PROTEIN"/>
    <property type="match status" value="1"/>
</dbReference>
<comment type="caution">
    <text evidence="4">The sequence shown here is derived from an EMBL/GenBank/DDBJ whole genome shotgun (WGS) entry which is preliminary data.</text>
</comment>
<keyword evidence="5" id="KW-1185">Reference proteome</keyword>
<dbReference type="PANTHER" id="PTHR43976">
    <property type="entry name" value="SHORT CHAIN DEHYDROGENASE"/>
    <property type="match status" value="1"/>
</dbReference>
<reference evidence="4" key="1">
    <citation type="submission" date="2023-06" db="EMBL/GenBank/DDBJ databases">
        <title>Phylogenetic Diversity of Rhizobium strains.</title>
        <authorList>
            <person name="Moura F.T."/>
            <person name="Helene L.C.F."/>
            <person name="Hungria M."/>
        </authorList>
    </citation>
    <scope>NUCLEOTIDE SEQUENCE</scope>
    <source>
        <strain evidence="4">CCGE526</strain>
    </source>
</reference>
<keyword evidence="2 4" id="KW-0560">Oxidoreductase</keyword>
<sequence>MQKTVLITGASSGIGKASAKLFHGKGWNVVATMRSPDKETELTALDDVLVTWLDVSDQQSIAAAVSAGIDRFDRIDALVNNAGYGQYGVFEGVPPEKIRQQFDVNVFGVMDVTRAILPHLRANRAGTIVNVSSGAGLFTLPMISLYCASKFALEGFTEALAYELLDLNIGVKLVIPHGGVSETRFSQRSAEDNALADMPADYAPFVANMAKAFTNMTAARKITSADVADVIYESVTDGSDRLRYLIGDDARGFIRARREMTDHDYVKFMRSYFAAVK</sequence>
<name>A0ABT7JS13_9HYPH</name>
<comment type="similarity">
    <text evidence="1 3">Belongs to the short-chain dehydrogenases/reductases (SDR) family.</text>
</comment>
<dbReference type="PROSITE" id="PS00061">
    <property type="entry name" value="ADH_SHORT"/>
    <property type="match status" value="1"/>
</dbReference>
<dbReference type="InterPro" id="IPR002347">
    <property type="entry name" value="SDR_fam"/>
</dbReference>
<gene>
    <name evidence="4" type="ORF">PY649_09580</name>
</gene>
<dbReference type="PRINTS" id="PR00081">
    <property type="entry name" value="GDHRDH"/>
</dbReference>
<dbReference type="RefSeq" id="WP_285868061.1">
    <property type="nucleotide sequence ID" value="NZ_JARFYM010000005.1"/>
</dbReference>
<dbReference type="Gene3D" id="3.40.50.720">
    <property type="entry name" value="NAD(P)-binding Rossmann-like Domain"/>
    <property type="match status" value="1"/>
</dbReference>
<protein>
    <submittedName>
        <fullName evidence="4">SDR family oxidoreductase</fullName>
        <ecNumber evidence="4">1.1.-.-</ecNumber>
    </submittedName>
</protein>
<dbReference type="SUPFAM" id="SSF51735">
    <property type="entry name" value="NAD(P)-binding Rossmann-fold domains"/>
    <property type="match status" value="1"/>
</dbReference>
<evidence type="ECO:0000256" key="3">
    <source>
        <dbReference type="RuleBase" id="RU000363"/>
    </source>
</evidence>
<organism evidence="4 5">
    <name type="scientific">Rhizobium mayense</name>
    <dbReference type="NCBI Taxonomy" id="1312184"/>
    <lineage>
        <taxon>Bacteria</taxon>
        <taxon>Pseudomonadati</taxon>
        <taxon>Pseudomonadota</taxon>
        <taxon>Alphaproteobacteria</taxon>
        <taxon>Hyphomicrobiales</taxon>
        <taxon>Rhizobiaceae</taxon>
        <taxon>Rhizobium/Agrobacterium group</taxon>
        <taxon>Rhizobium</taxon>
    </lineage>
</organism>
<evidence type="ECO:0000256" key="1">
    <source>
        <dbReference type="ARBA" id="ARBA00006484"/>
    </source>
</evidence>
<proteinExistence type="inferred from homology"/>
<evidence type="ECO:0000313" key="5">
    <source>
        <dbReference type="Proteomes" id="UP001172645"/>
    </source>
</evidence>